<dbReference type="AlphaFoldDB" id="A0A917L9M3"/>
<dbReference type="EMBL" id="BMQA01000041">
    <property type="protein sequence ID" value="GGJ52005.1"/>
    <property type="molecule type" value="Genomic_DNA"/>
</dbReference>
<sequence>MRELSGSIDVEEPAWPELRETLDASPVSVEVLPADGDLGKASILQLQVTAGASATRSRGTHVHAAGTGTVWPVHR</sequence>
<protein>
    <submittedName>
        <fullName evidence="1">Uncharacterized protein</fullName>
    </submittedName>
</protein>
<dbReference type="InterPro" id="IPR021239">
    <property type="entry name" value="DUF2625"/>
</dbReference>
<accession>A0A917L9M3</accession>
<reference evidence="1" key="1">
    <citation type="journal article" date="2014" name="Int. J. Syst. Evol. Microbiol.">
        <title>Complete genome sequence of Corynebacterium casei LMG S-19264T (=DSM 44701T), isolated from a smear-ripened cheese.</title>
        <authorList>
            <consortium name="US DOE Joint Genome Institute (JGI-PGF)"/>
            <person name="Walter F."/>
            <person name="Albersmeier A."/>
            <person name="Kalinowski J."/>
            <person name="Ruckert C."/>
        </authorList>
    </citation>
    <scope>NUCLEOTIDE SEQUENCE</scope>
    <source>
        <strain evidence="1">JCM 3086</strain>
    </source>
</reference>
<keyword evidence="2" id="KW-1185">Reference proteome</keyword>
<dbReference type="Pfam" id="PF10946">
    <property type="entry name" value="DUF2625"/>
    <property type="match status" value="1"/>
</dbReference>
<dbReference type="RefSeq" id="WP_189315697.1">
    <property type="nucleotide sequence ID" value="NZ_BMQA01000041.1"/>
</dbReference>
<evidence type="ECO:0000313" key="1">
    <source>
        <dbReference type="EMBL" id="GGJ52005.1"/>
    </source>
</evidence>
<reference evidence="1" key="2">
    <citation type="submission" date="2020-09" db="EMBL/GenBank/DDBJ databases">
        <authorList>
            <person name="Sun Q."/>
            <person name="Ohkuma M."/>
        </authorList>
    </citation>
    <scope>NUCLEOTIDE SEQUENCE</scope>
    <source>
        <strain evidence="1">JCM 3086</strain>
    </source>
</reference>
<gene>
    <name evidence="1" type="ORF">GCM10010121_073640</name>
</gene>
<dbReference type="Proteomes" id="UP000657574">
    <property type="component" value="Unassembled WGS sequence"/>
</dbReference>
<organism evidence="1 2">
    <name type="scientific">Streptomyces brasiliensis</name>
    <dbReference type="NCBI Taxonomy" id="1954"/>
    <lineage>
        <taxon>Bacteria</taxon>
        <taxon>Bacillati</taxon>
        <taxon>Actinomycetota</taxon>
        <taxon>Actinomycetes</taxon>
        <taxon>Kitasatosporales</taxon>
        <taxon>Streptomycetaceae</taxon>
        <taxon>Streptomyces</taxon>
    </lineage>
</organism>
<evidence type="ECO:0000313" key="2">
    <source>
        <dbReference type="Proteomes" id="UP000657574"/>
    </source>
</evidence>
<name>A0A917L9M3_9ACTN</name>
<proteinExistence type="predicted"/>
<comment type="caution">
    <text evidence="1">The sequence shown here is derived from an EMBL/GenBank/DDBJ whole genome shotgun (WGS) entry which is preliminary data.</text>
</comment>